<feature type="compositionally biased region" description="Polar residues" evidence="2">
    <location>
        <begin position="129"/>
        <end position="144"/>
    </location>
</feature>
<dbReference type="Gene3D" id="1.10.443.10">
    <property type="entry name" value="Intergrase catalytic core"/>
    <property type="match status" value="1"/>
</dbReference>
<feature type="region of interest" description="Disordered" evidence="2">
    <location>
        <begin position="62"/>
        <end position="144"/>
    </location>
</feature>
<feature type="compositionally biased region" description="Acidic residues" evidence="2">
    <location>
        <begin position="117"/>
        <end position="128"/>
    </location>
</feature>
<name>A0A9P1FQU3_9DINO</name>
<comment type="caution">
    <text evidence="3">The sequence shown here is derived from an EMBL/GenBank/DDBJ whole genome shotgun (WGS) entry which is preliminary data.</text>
</comment>
<reference evidence="3" key="1">
    <citation type="submission" date="2022-10" db="EMBL/GenBank/DDBJ databases">
        <authorList>
            <person name="Chen Y."/>
            <person name="Dougan E. K."/>
            <person name="Chan C."/>
            <person name="Rhodes N."/>
            <person name="Thang M."/>
        </authorList>
    </citation>
    <scope>NUCLEOTIDE SEQUENCE</scope>
</reference>
<dbReference type="GO" id="GO:0032259">
    <property type="term" value="P:methylation"/>
    <property type="evidence" value="ECO:0007669"/>
    <property type="project" value="UniProtKB-KW"/>
</dbReference>
<sequence length="1267" mass="140399">MCDEDNLDRLDSGEYEASVADSAELEASAVESGALHLPFRAIDLVTSEHSFHRFTRQSSTACAAEGSTEQDGAEPSFGDAPTQGLAKHSELGPYDSLPFEPAGSDSAVQSDFHDVATEESVELVDEPEQGQQEPANVLSSTGPSVSQSAWSEMVASSFGQFRQLDDMLRFPWEKGILADIFDFQQDPLPTCPGLPERNVSSGAGTSTDLQVQVQRFQMPREAKYTHAVKSLQDMTYFESKTQKLDLACAQWLNILSLEWSASGVGPQIVTALQRDATGADAITILKSCFGVKSPSTLLKRAGAFRKYISWFDKVGMGGDIHLRPLPLDEEMVWQYFGWLRQQRQIAVKGFTIPGSFLEAVRFTKFTLDLIGTDAILGSKRLLGFAALEKQAMGPSRQAPGMEVEHIRKLHDVLASNANIIDRLGAGCFLICVYGRARWSDLRFIEKTEIEENECITFYTTEHKTAAVGLRRQQFLPLVVPWEGIVTEDWLQTFLKVYAQVGLDINRRPLGPLLPAPRLDGSFCARPLSTSEAADWLRALLHGTKQSESFRSHSMKATLLGWCARAGLDKECRAVLGHHCSALNGSEVIYSRQLQIRALRKLGHILRRVRSGLSLEDEAMREFGLIRTPMPATPTCAARTPLGPTAVTVAVSHQPAQTQGMDAVTEAVQAAVAMEEQQSVKEEDLDSSLVESAADKLTLFPVELVAAGVVEIESSSGSDSSSSSTESDSSSTVPVANDSLVRYTEEVPPGQEFFKHCKSGIVHCCKSNELTSRCKLSMGANFKKLDRKFHFKYPKCLRCFPKDSDGIRSVQQMADNLDAFLKKARSSARFSERCLEFSQPILDASIEQLVQNATGRAPTLQESSCIKRVAFEAQTYLTATLRMAVDRSEDSLPRKIPFAERQTRMEALKNALLGISVTGEHEPAHSLLDRDCAIYETNSLKYLDLASCVSRALEVQGTTKNRELTLERGSLVMKNTDDKLQSATDSEIKVHYAMVRRGLTMQFAKLMSYAQHALWETFLFEALHRDPPPGYGRPTLAQLLQCDRAAFSRRHTHEPWGFARDADGKQIWATSLESRYPKKMCMALVTIALEFLETRGLTLKANSLEDALNPLQVHQQSQMSVGLQPRPAHGGEMVQNLPMDLPCKRDVDGAKKAELQFGFEVAFGLPWSYRGFIEQACRVGHPAMRDSGVPKELVTAVEKHMHWTDEQLVAYRVAWCRKWVARAKELEAAERADALTRHPESHDMLGPSCDVSAEAIQVFNEILQSLPK</sequence>
<dbReference type="GO" id="GO:0008168">
    <property type="term" value="F:methyltransferase activity"/>
    <property type="evidence" value="ECO:0007669"/>
    <property type="project" value="UniProtKB-KW"/>
</dbReference>
<feature type="region of interest" description="Disordered" evidence="2">
    <location>
        <begin position="713"/>
        <end position="734"/>
    </location>
</feature>
<dbReference type="InterPro" id="IPR013762">
    <property type="entry name" value="Integrase-like_cat_sf"/>
</dbReference>
<reference evidence="4 5" key="2">
    <citation type="submission" date="2024-05" db="EMBL/GenBank/DDBJ databases">
        <authorList>
            <person name="Chen Y."/>
            <person name="Shah S."/>
            <person name="Dougan E. K."/>
            <person name="Thang M."/>
            <person name="Chan C."/>
        </authorList>
    </citation>
    <scope>NUCLEOTIDE SEQUENCE [LARGE SCALE GENOMIC DNA]</scope>
</reference>
<protein>
    <submittedName>
        <fullName evidence="4">Protein-lysine methyltransferase METTL21B</fullName>
    </submittedName>
</protein>
<dbReference type="SUPFAM" id="SSF56349">
    <property type="entry name" value="DNA breaking-rejoining enzymes"/>
    <property type="match status" value="1"/>
</dbReference>
<keyword evidence="1" id="KW-0233">DNA recombination</keyword>
<feature type="compositionally biased region" description="Low complexity" evidence="2">
    <location>
        <begin position="713"/>
        <end position="731"/>
    </location>
</feature>
<evidence type="ECO:0000313" key="5">
    <source>
        <dbReference type="Proteomes" id="UP001152797"/>
    </source>
</evidence>
<keyword evidence="4" id="KW-0808">Transferase</keyword>
<dbReference type="GO" id="GO:0015074">
    <property type="term" value="P:DNA integration"/>
    <property type="evidence" value="ECO:0007669"/>
    <property type="project" value="InterPro"/>
</dbReference>
<dbReference type="GO" id="GO:0003677">
    <property type="term" value="F:DNA binding"/>
    <property type="evidence" value="ECO:0007669"/>
    <property type="project" value="InterPro"/>
</dbReference>
<dbReference type="GO" id="GO:0006310">
    <property type="term" value="P:DNA recombination"/>
    <property type="evidence" value="ECO:0007669"/>
    <property type="project" value="UniProtKB-KW"/>
</dbReference>
<dbReference type="EMBL" id="CAMXCT030000945">
    <property type="protein sequence ID" value="CAL4772320.1"/>
    <property type="molecule type" value="Genomic_DNA"/>
</dbReference>
<organism evidence="3">
    <name type="scientific">Cladocopium goreaui</name>
    <dbReference type="NCBI Taxonomy" id="2562237"/>
    <lineage>
        <taxon>Eukaryota</taxon>
        <taxon>Sar</taxon>
        <taxon>Alveolata</taxon>
        <taxon>Dinophyceae</taxon>
        <taxon>Suessiales</taxon>
        <taxon>Symbiodiniaceae</taxon>
        <taxon>Cladocopium</taxon>
    </lineage>
</organism>
<keyword evidence="4" id="KW-0489">Methyltransferase</keyword>
<gene>
    <name evidence="3" type="ORF">C1SCF055_LOCUS12498</name>
</gene>
<accession>A0A9P1FQU3</accession>
<dbReference type="AlphaFoldDB" id="A0A9P1FQU3"/>
<dbReference type="EMBL" id="CAMXCT020000945">
    <property type="protein sequence ID" value="CAL1138383.1"/>
    <property type="molecule type" value="Genomic_DNA"/>
</dbReference>
<evidence type="ECO:0000313" key="3">
    <source>
        <dbReference type="EMBL" id="CAI3985008.1"/>
    </source>
</evidence>
<dbReference type="EMBL" id="CAMXCT010000945">
    <property type="protein sequence ID" value="CAI3985008.1"/>
    <property type="molecule type" value="Genomic_DNA"/>
</dbReference>
<dbReference type="OrthoDB" id="436899at2759"/>
<proteinExistence type="predicted"/>
<dbReference type="InterPro" id="IPR011010">
    <property type="entry name" value="DNA_brk_join_enz"/>
</dbReference>
<evidence type="ECO:0000256" key="2">
    <source>
        <dbReference type="SAM" id="MobiDB-lite"/>
    </source>
</evidence>
<evidence type="ECO:0000313" key="4">
    <source>
        <dbReference type="EMBL" id="CAL4772320.1"/>
    </source>
</evidence>
<keyword evidence="5" id="KW-1185">Reference proteome</keyword>
<evidence type="ECO:0000256" key="1">
    <source>
        <dbReference type="ARBA" id="ARBA00023172"/>
    </source>
</evidence>
<dbReference type="Proteomes" id="UP001152797">
    <property type="component" value="Unassembled WGS sequence"/>
</dbReference>